<name>A0A2Z6P2N5_TRISU</name>
<dbReference type="EMBL" id="DF973921">
    <property type="protein sequence ID" value="GAU42485.1"/>
    <property type="molecule type" value="Genomic_DNA"/>
</dbReference>
<organism evidence="1 2">
    <name type="scientific">Trifolium subterraneum</name>
    <name type="common">Subterranean clover</name>
    <dbReference type="NCBI Taxonomy" id="3900"/>
    <lineage>
        <taxon>Eukaryota</taxon>
        <taxon>Viridiplantae</taxon>
        <taxon>Streptophyta</taxon>
        <taxon>Embryophyta</taxon>
        <taxon>Tracheophyta</taxon>
        <taxon>Spermatophyta</taxon>
        <taxon>Magnoliopsida</taxon>
        <taxon>eudicotyledons</taxon>
        <taxon>Gunneridae</taxon>
        <taxon>Pentapetalae</taxon>
        <taxon>rosids</taxon>
        <taxon>fabids</taxon>
        <taxon>Fabales</taxon>
        <taxon>Fabaceae</taxon>
        <taxon>Papilionoideae</taxon>
        <taxon>50 kb inversion clade</taxon>
        <taxon>NPAAA clade</taxon>
        <taxon>Hologalegina</taxon>
        <taxon>IRL clade</taxon>
        <taxon>Trifolieae</taxon>
        <taxon>Trifolium</taxon>
    </lineage>
</organism>
<keyword evidence="2" id="KW-1185">Reference proteome</keyword>
<accession>A0A2Z6P2N5</accession>
<dbReference type="AlphaFoldDB" id="A0A2Z6P2N5"/>
<dbReference type="Proteomes" id="UP000242715">
    <property type="component" value="Unassembled WGS sequence"/>
</dbReference>
<proteinExistence type="predicted"/>
<evidence type="ECO:0000313" key="1">
    <source>
        <dbReference type="EMBL" id="GAU42485.1"/>
    </source>
</evidence>
<sequence>MASTPNCGQCLQITQTFIDLDYLPTRRMFKDNNRNILIRQHAVSVIAKVTRDSKLL</sequence>
<reference evidence="2" key="1">
    <citation type="journal article" date="2017" name="Front. Plant Sci.">
        <title>Climate Clever Clovers: New Paradigm to Reduce the Environmental Footprint of Ruminants by Breeding Low Methanogenic Forages Utilizing Haplotype Variation.</title>
        <authorList>
            <person name="Kaur P."/>
            <person name="Appels R."/>
            <person name="Bayer P.E."/>
            <person name="Keeble-Gagnere G."/>
            <person name="Wang J."/>
            <person name="Hirakawa H."/>
            <person name="Shirasawa K."/>
            <person name="Vercoe P."/>
            <person name="Stefanova K."/>
            <person name="Durmic Z."/>
            <person name="Nichols P."/>
            <person name="Revell C."/>
            <person name="Isobe S.N."/>
            <person name="Edwards D."/>
            <person name="Erskine W."/>
        </authorList>
    </citation>
    <scope>NUCLEOTIDE SEQUENCE [LARGE SCALE GENOMIC DNA]</scope>
    <source>
        <strain evidence="2">cv. Daliak</strain>
    </source>
</reference>
<evidence type="ECO:0000313" key="2">
    <source>
        <dbReference type="Proteomes" id="UP000242715"/>
    </source>
</evidence>
<gene>
    <name evidence="1" type="ORF">TSUD_100970</name>
</gene>
<protein>
    <submittedName>
        <fullName evidence="1">Uncharacterized protein</fullName>
    </submittedName>
</protein>